<evidence type="ECO:0000313" key="2">
    <source>
        <dbReference type="EMBL" id="MFD1096725.1"/>
    </source>
</evidence>
<name>A0ABW3NVI1_9FLAO</name>
<feature type="compositionally biased region" description="Low complexity" evidence="1">
    <location>
        <begin position="296"/>
        <end position="352"/>
    </location>
</feature>
<gene>
    <name evidence="2" type="ORF">ACFQ3Q_13270</name>
</gene>
<feature type="region of interest" description="Disordered" evidence="1">
    <location>
        <begin position="26"/>
        <end position="49"/>
    </location>
</feature>
<comment type="caution">
    <text evidence="2">The sequence shown here is derived from an EMBL/GenBank/DDBJ whole genome shotgun (WGS) entry which is preliminary data.</text>
</comment>
<accession>A0ABW3NVI1</accession>
<dbReference type="PANTHER" id="PTHR13491">
    <property type="entry name" value="ZCCHC10 PROTEIN"/>
    <property type="match status" value="1"/>
</dbReference>
<evidence type="ECO:0000256" key="1">
    <source>
        <dbReference type="SAM" id="MobiDB-lite"/>
    </source>
</evidence>
<feature type="region of interest" description="Disordered" evidence="1">
    <location>
        <begin position="223"/>
        <end position="361"/>
    </location>
</feature>
<feature type="compositionally biased region" description="Polar residues" evidence="1">
    <location>
        <begin position="38"/>
        <end position="49"/>
    </location>
</feature>
<protein>
    <recommendedName>
        <fullName evidence="4">Vitellogenin II</fullName>
    </recommendedName>
</protein>
<evidence type="ECO:0000313" key="3">
    <source>
        <dbReference type="Proteomes" id="UP001597131"/>
    </source>
</evidence>
<sequence length="361" mass="42089">MVPVLLLLLASCGSYQYSGYENDGIYGDTNGERPAEYEQSQNANQQKETNRNSYYKNLFAEKSAMYGELAEGAIFTDVEDYSSSRDYEDEEYQEDQTTYSGGYAPWGNDPDQITINFYDNGFYSPWYYTFYNPYYYPYYGYNYWGSFGYPAPFPGHYTYWHNRFGYRGYYGHPYWGSSIGFGFGFTYNPFFRYNYGRYFGSHFYSNYHRLYSYRNVAYNTGRRNSYSDYSNANQRRTAYSDARSRNSSYSRKIREIRDSRSSGNYDSSRRRSAVRSSDNNTRTYSRTSRRTESPRTYRSSNQRRSSDYNRSSRSSRSERNYSPSRSTRSSSSVRSSGSSSRSSGSSSGSSGRRSSRGGGRN</sequence>
<evidence type="ECO:0008006" key="4">
    <source>
        <dbReference type="Google" id="ProtNLM"/>
    </source>
</evidence>
<proteinExistence type="predicted"/>
<dbReference type="EMBL" id="JBHTLI010000003">
    <property type="protein sequence ID" value="MFD1096725.1"/>
    <property type="molecule type" value="Genomic_DNA"/>
</dbReference>
<dbReference type="InterPro" id="IPR039715">
    <property type="entry name" value="ZCCHC10"/>
</dbReference>
<dbReference type="PANTHER" id="PTHR13491:SF0">
    <property type="entry name" value="ZINC FINGER CCHC DOMAIN-CONTAINING PROTEIN 10"/>
    <property type="match status" value="1"/>
</dbReference>
<keyword evidence="3" id="KW-1185">Reference proteome</keyword>
<feature type="compositionally biased region" description="Polar residues" evidence="1">
    <location>
        <begin position="223"/>
        <end position="237"/>
    </location>
</feature>
<feature type="compositionally biased region" description="Low complexity" evidence="1">
    <location>
        <begin position="274"/>
        <end position="286"/>
    </location>
</feature>
<organism evidence="2 3">
    <name type="scientific">Salegentibacter chungangensis</name>
    <dbReference type="NCBI Taxonomy" id="1335724"/>
    <lineage>
        <taxon>Bacteria</taxon>
        <taxon>Pseudomonadati</taxon>
        <taxon>Bacteroidota</taxon>
        <taxon>Flavobacteriia</taxon>
        <taxon>Flavobacteriales</taxon>
        <taxon>Flavobacteriaceae</taxon>
        <taxon>Salegentibacter</taxon>
    </lineage>
</organism>
<reference evidence="3" key="1">
    <citation type="journal article" date="2019" name="Int. J. Syst. Evol. Microbiol.">
        <title>The Global Catalogue of Microorganisms (GCM) 10K type strain sequencing project: providing services to taxonomists for standard genome sequencing and annotation.</title>
        <authorList>
            <consortium name="The Broad Institute Genomics Platform"/>
            <consortium name="The Broad Institute Genome Sequencing Center for Infectious Disease"/>
            <person name="Wu L."/>
            <person name="Ma J."/>
        </authorList>
    </citation>
    <scope>NUCLEOTIDE SEQUENCE [LARGE SCALE GENOMIC DNA]</scope>
    <source>
        <strain evidence="3">CCUG 64793</strain>
    </source>
</reference>
<dbReference type="Proteomes" id="UP001597131">
    <property type="component" value="Unassembled WGS sequence"/>
</dbReference>